<comment type="subcellular location">
    <subcellularLocation>
        <location evidence="1">Periplasm</location>
    </subcellularLocation>
</comment>
<keyword evidence="9" id="KW-1185">Reference proteome</keyword>
<gene>
    <name evidence="8" type="ORF">GRI68_12745</name>
</gene>
<dbReference type="Gene3D" id="3.90.76.10">
    <property type="entry name" value="Dipeptide-binding Protein, Domain 1"/>
    <property type="match status" value="1"/>
</dbReference>
<dbReference type="RefSeq" id="WP_160617618.1">
    <property type="nucleotide sequence ID" value="NZ_WTYR01000001.1"/>
</dbReference>
<dbReference type="Proteomes" id="UP000429229">
    <property type="component" value="Unassembled WGS sequence"/>
</dbReference>
<keyword evidence="3" id="KW-0813">Transport</keyword>
<feature type="domain" description="Solute-binding protein family 5" evidence="7">
    <location>
        <begin position="67"/>
        <end position="161"/>
    </location>
</feature>
<evidence type="ECO:0000256" key="3">
    <source>
        <dbReference type="ARBA" id="ARBA00022448"/>
    </source>
</evidence>
<feature type="region of interest" description="Disordered" evidence="5">
    <location>
        <begin position="164"/>
        <end position="194"/>
    </location>
</feature>
<evidence type="ECO:0000313" key="9">
    <source>
        <dbReference type="Proteomes" id="UP000429229"/>
    </source>
</evidence>
<dbReference type="PANTHER" id="PTHR30290">
    <property type="entry name" value="PERIPLASMIC BINDING COMPONENT OF ABC TRANSPORTER"/>
    <property type="match status" value="1"/>
</dbReference>
<dbReference type="GO" id="GO:0030313">
    <property type="term" value="C:cell envelope"/>
    <property type="evidence" value="ECO:0007669"/>
    <property type="project" value="UniProtKB-SubCell"/>
</dbReference>
<keyword evidence="4 6" id="KW-0732">Signal</keyword>
<evidence type="ECO:0000256" key="6">
    <source>
        <dbReference type="SAM" id="SignalP"/>
    </source>
</evidence>
<evidence type="ECO:0000256" key="5">
    <source>
        <dbReference type="SAM" id="MobiDB-lite"/>
    </source>
</evidence>
<comment type="similarity">
    <text evidence="2">Belongs to the bacterial solute-binding protein 5 family.</text>
</comment>
<name>A0A6I4U4Z6_9SPHN</name>
<feature type="signal peptide" evidence="6">
    <location>
        <begin position="1"/>
        <end position="20"/>
    </location>
</feature>
<dbReference type="InterPro" id="IPR039424">
    <property type="entry name" value="SBP_5"/>
</dbReference>
<dbReference type="SUPFAM" id="SSF53850">
    <property type="entry name" value="Periplasmic binding protein-like II"/>
    <property type="match status" value="1"/>
</dbReference>
<dbReference type="OrthoDB" id="9803988at2"/>
<dbReference type="Gene3D" id="3.40.190.10">
    <property type="entry name" value="Periplasmic binding protein-like II"/>
    <property type="match status" value="1"/>
</dbReference>
<evidence type="ECO:0000256" key="2">
    <source>
        <dbReference type="ARBA" id="ARBA00005695"/>
    </source>
</evidence>
<organism evidence="8 9">
    <name type="scientific">Alteriqipengyuania halimionae</name>
    <dbReference type="NCBI Taxonomy" id="1926630"/>
    <lineage>
        <taxon>Bacteria</taxon>
        <taxon>Pseudomonadati</taxon>
        <taxon>Pseudomonadota</taxon>
        <taxon>Alphaproteobacteria</taxon>
        <taxon>Sphingomonadales</taxon>
        <taxon>Erythrobacteraceae</taxon>
        <taxon>Alteriqipengyuania</taxon>
    </lineage>
</organism>
<protein>
    <submittedName>
        <fullName evidence="8">Peptide ABC transporter substrate-binding protein</fullName>
    </submittedName>
</protein>
<dbReference type="EMBL" id="WTYR01000001">
    <property type="protein sequence ID" value="MXP11048.1"/>
    <property type="molecule type" value="Genomic_DNA"/>
</dbReference>
<dbReference type="AlphaFoldDB" id="A0A6I4U4Z6"/>
<dbReference type="Pfam" id="PF00496">
    <property type="entry name" value="SBP_bac_5"/>
    <property type="match status" value="1"/>
</dbReference>
<sequence>MTARLFILICLTLLASACGARDDDRVAIAIIDSGSDPFAADAIGPAAMEWRAATREGLVAFDAYGRIVPALAERWIVTDDGASYIFRLRDGAWPDGSRIDAQGARRALSAAIRAQRGTALGADLGRISEVRAMAGRVLEIRLTHPTPDLLALLARPELGLVRKGEGAGPMRGTAEGKRAELSPLPPEARGLPTEEGWNKQARDLELQALPAKRAIEAFADGKVRIVLGGTIADILLTDRGLSRGALRIDDVEGLFGLAFTHRDGFMASAENRAALAMAVDRDALMEPFGIGNWQVRLGMLPGEGPSGRLLPVAEWRDLSLEQRRALAAQRVARWRASGERVAALRIALPRGEGGAALFAALSNDFSAIGLESERIAPGDDADLVLVDRVASADSAEWYLNRFRCGIARRLCIEEIDDLLAEARSADPRAVRSVLIDEAAALVEAQQIFISFGQPVRWSLVAAGLEGFQNNAFGVHPLMEIAMRAR</sequence>
<evidence type="ECO:0000256" key="1">
    <source>
        <dbReference type="ARBA" id="ARBA00004418"/>
    </source>
</evidence>
<proteinExistence type="inferred from homology"/>
<evidence type="ECO:0000313" key="8">
    <source>
        <dbReference type="EMBL" id="MXP11048.1"/>
    </source>
</evidence>
<dbReference type="PANTHER" id="PTHR30290:SF10">
    <property type="entry name" value="PERIPLASMIC OLIGOPEPTIDE-BINDING PROTEIN-RELATED"/>
    <property type="match status" value="1"/>
</dbReference>
<reference evidence="8 9" key="1">
    <citation type="submission" date="2019-12" db="EMBL/GenBank/DDBJ databases">
        <title>Genomic-based taxomic classification of the family Erythrobacteraceae.</title>
        <authorList>
            <person name="Xu L."/>
        </authorList>
    </citation>
    <scope>NUCLEOTIDE SEQUENCE [LARGE SCALE GENOMIC DNA]</scope>
    <source>
        <strain evidence="8 9">LMG 29519</strain>
    </source>
</reference>
<evidence type="ECO:0000256" key="4">
    <source>
        <dbReference type="ARBA" id="ARBA00022729"/>
    </source>
</evidence>
<comment type="caution">
    <text evidence="8">The sequence shown here is derived from an EMBL/GenBank/DDBJ whole genome shotgun (WGS) entry which is preliminary data.</text>
</comment>
<dbReference type="GO" id="GO:1904680">
    <property type="term" value="F:peptide transmembrane transporter activity"/>
    <property type="evidence" value="ECO:0007669"/>
    <property type="project" value="TreeGrafter"/>
</dbReference>
<evidence type="ECO:0000259" key="7">
    <source>
        <dbReference type="Pfam" id="PF00496"/>
    </source>
</evidence>
<feature type="chain" id="PRO_5026048913" evidence="6">
    <location>
        <begin position="21"/>
        <end position="485"/>
    </location>
</feature>
<dbReference type="Gene3D" id="3.10.105.10">
    <property type="entry name" value="Dipeptide-binding Protein, Domain 3"/>
    <property type="match status" value="1"/>
</dbReference>
<accession>A0A6I4U4Z6</accession>
<dbReference type="GO" id="GO:0015833">
    <property type="term" value="P:peptide transport"/>
    <property type="evidence" value="ECO:0007669"/>
    <property type="project" value="TreeGrafter"/>
</dbReference>
<dbReference type="InterPro" id="IPR000914">
    <property type="entry name" value="SBP_5_dom"/>
</dbReference>
<dbReference type="PROSITE" id="PS51257">
    <property type="entry name" value="PROKAR_LIPOPROTEIN"/>
    <property type="match status" value="1"/>
</dbReference>